<dbReference type="Proteomes" id="UP001627154">
    <property type="component" value="Unassembled WGS sequence"/>
</dbReference>
<evidence type="ECO:0000256" key="1">
    <source>
        <dbReference type="SAM" id="Coils"/>
    </source>
</evidence>
<dbReference type="AlphaFoldDB" id="A0ABD2W7P1"/>
<keyword evidence="3" id="KW-0472">Membrane</keyword>
<name>A0ABD2W7P1_9HYME</name>
<accession>A0ABD2W7P1</accession>
<keyword evidence="5" id="KW-1185">Reference proteome</keyword>
<feature type="coiled-coil region" evidence="1">
    <location>
        <begin position="102"/>
        <end position="161"/>
    </location>
</feature>
<comment type="caution">
    <text evidence="4">The sequence shown here is derived from an EMBL/GenBank/DDBJ whole genome shotgun (WGS) entry which is preliminary data.</text>
</comment>
<proteinExistence type="predicted"/>
<keyword evidence="1" id="KW-0175">Coiled coil</keyword>
<gene>
    <name evidence="4" type="ORF">TKK_016057</name>
</gene>
<dbReference type="EMBL" id="JBJJXI010000125">
    <property type="protein sequence ID" value="KAL3388881.1"/>
    <property type="molecule type" value="Genomic_DNA"/>
</dbReference>
<feature type="transmembrane region" description="Helical" evidence="3">
    <location>
        <begin position="16"/>
        <end position="35"/>
    </location>
</feature>
<reference evidence="4 5" key="1">
    <citation type="journal article" date="2024" name="bioRxiv">
        <title>A reference genome for Trichogramma kaykai: A tiny desert-dwelling parasitoid wasp with competing sex-ratio distorters.</title>
        <authorList>
            <person name="Culotta J."/>
            <person name="Lindsey A.R."/>
        </authorList>
    </citation>
    <scope>NUCLEOTIDE SEQUENCE [LARGE SCALE GENOMIC DNA]</scope>
    <source>
        <strain evidence="4 5">KSX58</strain>
    </source>
</reference>
<evidence type="ECO:0000313" key="4">
    <source>
        <dbReference type="EMBL" id="KAL3388881.1"/>
    </source>
</evidence>
<keyword evidence="3" id="KW-1133">Transmembrane helix</keyword>
<sequence length="301" mass="33508">MSIDSMRVGGGRCPPFLVIGLSVVCIMMICNWWTLSSTNLELLHQIDELNEQIKISVEERDQCVTQIENSEKKLKTCQDKAVTSLVKSSQNEDLFNICNTELKSLKGNYESASATMEAMKIEIKTLKVKSEVDNKKKEKEVDQLKDELTKAKEEVEKLKLTINAPKLNKVPDLPAAPRKVVNKAQLGPILKSSVHVKNPGQEGLKFHGIPILPQDPPGAIRKPPPHHQEKSQAENKTTAANVAPIPQENIQPNNVEPPIQDFQENSANKEDNAAEVNDQAEEMMSNLIPDVNNKPLKDSKK</sequence>
<feature type="region of interest" description="Disordered" evidence="2">
    <location>
        <begin position="212"/>
        <end position="301"/>
    </location>
</feature>
<evidence type="ECO:0000256" key="3">
    <source>
        <dbReference type="SAM" id="Phobius"/>
    </source>
</evidence>
<evidence type="ECO:0000256" key="2">
    <source>
        <dbReference type="SAM" id="MobiDB-lite"/>
    </source>
</evidence>
<keyword evidence="3" id="KW-0812">Transmembrane</keyword>
<protein>
    <recommendedName>
        <fullName evidence="6">Golgi membrane protein 1</fullName>
    </recommendedName>
</protein>
<organism evidence="4 5">
    <name type="scientific">Trichogramma kaykai</name>
    <dbReference type="NCBI Taxonomy" id="54128"/>
    <lineage>
        <taxon>Eukaryota</taxon>
        <taxon>Metazoa</taxon>
        <taxon>Ecdysozoa</taxon>
        <taxon>Arthropoda</taxon>
        <taxon>Hexapoda</taxon>
        <taxon>Insecta</taxon>
        <taxon>Pterygota</taxon>
        <taxon>Neoptera</taxon>
        <taxon>Endopterygota</taxon>
        <taxon>Hymenoptera</taxon>
        <taxon>Apocrita</taxon>
        <taxon>Proctotrupomorpha</taxon>
        <taxon>Chalcidoidea</taxon>
        <taxon>Trichogrammatidae</taxon>
        <taxon>Trichogramma</taxon>
    </lineage>
</organism>
<evidence type="ECO:0008006" key="6">
    <source>
        <dbReference type="Google" id="ProtNLM"/>
    </source>
</evidence>
<evidence type="ECO:0000313" key="5">
    <source>
        <dbReference type="Proteomes" id="UP001627154"/>
    </source>
</evidence>